<protein>
    <recommendedName>
        <fullName evidence="1">YgjP-like metallopeptidase domain-containing protein</fullName>
    </recommendedName>
</protein>
<dbReference type="STRING" id="1123071.SAMN02745181_1274"/>
<proteinExistence type="predicted"/>
<dbReference type="RefSeq" id="WP_143158656.1">
    <property type="nucleotide sequence ID" value="NZ_FQYR01000003.1"/>
</dbReference>
<dbReference type="InterPro" id="IPR002725">
    <property type="entry name" value="YgjP-like_metallopeptidase"/>
</dbReference>
<dbReference type="EMBL" id="FQYR01000003">
    <property type="protein sequence ID" value="SHJ13654.1"/>
    <property type="molecule type" value="Genomic_DNA"/>
</dbReference>
<dbReference type="InParanoid" id="A0A1M6GUR6"/>
<dbReference type="CDD" id="cd07344">
    <property type="entry name" value="M48_yhfN_like"/>
    <property type="match status" value="1"/>
</dbReference>
<organism evidence="2 3">
    <name type="scientific">Rubritalea squalenifaciens DSM 18772</name>
    <dbReference type="NCBI Taxonomy" id="1123071"/>
    <lineage>
        <taxon>Bacteria</taxon>
        <taxon>Pseudomonadati</taxon>
        <taxon>Verrucomicrobiota</taxon>
        <taxon>Verrucomicrobiia</taxon>
        <taxon>Verrucomicrobiales</taxon>
        <taxon>Rubritaleaceae</taxon>
        <taxon>Rubritalea</taxon>
    </lineage>
</organism>
<evidence type="ECO:0000313" key="2">
    <source>
        <dbReference type="EMBL" id="SHJ13654.1"/>
    </source>
</evidence>
<dbReference type="PANTHER" id="PTHR30399:SF1">
    <property type="entry name" value="UTP PYROPHOSPHATASE"/>
    <property type="match status" value="1"/>
</dbReference>
<feature type="domain" description="YgjP-like metallopeptidase" evidence="1">
    <location>
        <begin position="27"/>
        <end position="237"/>
    </location>
</feature>
<keyword evidence="3" id="KW-1185">Reference proteome</keyword>
<evidence type="ECO:0000313" key="3">
    <source>
        <dbReference type="Proteomes" id="UP000184510"/>
    </source>
</evidence>
<sequence length="249" mass="28859">MPEADTLYIKEFTPAPLQVSLVRSKRKTLAISVYPDLSVEAISPLASSTGDIVEKILKRRRWILRQQAYFKKLQSLAEPQLSLNGAETFYLGKQYRIKIYPCDQDRHASLQGRYLQVPVPDAKEHEIARIRITEWYRTRAKDYLSKRFEKVLSNHQHLKLPEVHLRVTLMKTRWGSCTASGTITLNPLLVLAASDLIDYVIVHELCHLKHPNHSKSFYQLMDKIQPDWKERKAKLDSFGAKLKSYPSPF</sequence>
<dbReference type="AlphaFoldDB" id="A0A1M6GUR6"/>
<gene>
    <name evidence="2" type="ORF">SAMN02745181_1274</name>
</gene>
<name>A0A1M6GUR6_9BACT</name>
<reference evidence="2 3" key="1">
    <citation type="submission" date="2016-11" db="EMBL/GenBank/DDBJ databases">
        <authorList>
            <person name="Jaros S."/>
            <person name="Januszkiewicz K."/>
            <person name="Wedrychowicz H."/>
        </authorList>
    </citation>
    <scope>NUCLEOTIDE SEQUENCE [LARGE SCALE GENOMIC DNA]</scope>
    <source>
        <strain evidence="2 3">DSM 18772</strain>
    </source>
</reference>
<dbReference type="PANTHER" id="PTHR30399">
    <property type="entry name" value="UNCHARACTERIZED PROTEIN YGJP"/>
    <property type="match status" value="1"/>
</dbReference>
<evidence type="ECO:0000259" key="1">
    <source>
        <dbReference type="Pfam" id="PF01863"/>
    </source>
</evidence>
<dbReference type="Proteomes" id="UP000184510">
    <property type="component" value="Unassembled WGS sequence"/>
</dbReference>
<dbReference type="InterPro" id="IPR053136">
    <property type="entry name" value="UTP_pyrophosphatase-like"/>
</dbReference>
<accession>A0A1M6GUR6</accession>
<dbReference type="OrthoDB" id="9811177at2"/>
<dbReference type="Gene3D" id="3.30.2010.10">
    <property type="entry name" value="Metalloproteases ('zincins'), catalytic domain"/>
    <property type="match status" value="1"/>
</dbReference>
<dbReference type="Pfam" id="PF01863">
    <property type="entry name" value="YgjP-like"/>
    <property type="match status" value="1"/>
</dbReference>